<gene>
    <name evidence="2" type="ORF">V8247_01305</name>
</gene>
<dbReference type="EMBL" id="CP146612">
    <property type="protein sequence ID" value="WWX25637.1"/>
    <property type="molecule type" value="Genomic_DNA"/>
</dbReference>
<protein>
    <recommendedName>
        <fullName evidence="4">50S ribosomal protein L29</fullName>
    </recommendedName>
</protein>
<name>A0ABZ2J7V0_9CHLR</name>
<keyword evidence="3" id="KW-1185">Reference proteome</keyword>
<keyword evidence="1" id="KW-0175">Coiled coil</keyword>
<evidence type="ECO:0000256" key="1">
    <source>
        <dbReference type="SAM" id="Coils"/>
    </source>
</evidence>
<dbReference type="Proteomes" id="UP001375370">
    <property type="component" value="Chromosome"/>
</dbReference>
<dbReference type="RefSeq" id="WP_338737992.1">
    <property type="nucleotide sequence ID" value="NZ_CP146612.1"/>
</dbReference>
<evidence type="ECO:0000313" key="2">
    <source>
        <dbReference type="EMBL" id="WWX25637.1"/>
    </source>
</evidence>
<feature type="coiled-coil region" evidence="1">
    <location>
        <begin position="37"/>
        <end position="64"/>
    </location>
</feature>
<proteinExistence type="predicted"/>
<organism evidence="2 3">
    <name type="scientific">Candidatus Dehalogenimonas loeffleri</name>
    <dbReference type="NCBI Taxonomy" id="3127115"/>
    <lineage>
        <taxon>Bacteria</taxon>
        <taxon>Bacillati</taxon>
        <taxon>Chloroflexota</taxon>
        <taxon>Dehalococcoidia</taxon>
        <taxon>Dehalococcoidales</taxon>
        <taxon>Dehalococcoidaceae</taxon>
        <taxon>Dehalogenimonas</taxon>
    </lineage>
</organism>
<sequence length="72" mass="8517">MPDLNDYTLKLQQEESQLLARRKTVLGQKLLVDRVFTTEAARRRKELEKELTTIENRISQIRSILGQRFSEN</sequence>
<evidence type="ECO:0000313" key="3">
    <source>
        <dbReference type="Proteomes" id="UP001375370"/>
    </source>
</evidence>
<reference evidence="2 3" key="1">
    <citation type="submission" date="2024-03" db="EMBL/GenBank/DDBJ databases">
        <title>A Dehalogenimonas Isolated from Estuarine Sediments Dihaloeliminates Chlorinated Alkanes.</title>
        <authorList>
            <person name="Yang Y."/>
            <person name="Wang H."/>
        </authorList>
    </citation>
    <scope>NUCLEOTIDE SEQUENCE [LARGE SCALE GENOMIC DNA]</scope>
    <source>
        <strain evidence="2 3">W</strain>
    </source>
</reference>
<evidence type="ECO:0008006" key="4">
    <source>
        <dbReference type="Google" id="ProtNLM"/>
    </source>
</evidence>
<accession>A0ABZ2J7V0</accession>